<feature type="non-terminal residue" evidence="1">
    <location>
        <position position="78"/>
    </location>
</feature>
<evidence type="ECO:0000313" key="1">
    <source>
        <dbReference type="EMBL" id="KLU88184.1"/>
    </source>
</evidence>
<name>A0A0H2UCP2_MAGP6</name>
<dbReference type="OrthoDB" id="408631at2759"/>
<organism evidence="1">
    <name type="scientific">Magnaporthiopsis poae (strain ATCC 64411 / 73-15)</name>
    <name type="common">Kentucky bluegrass fungus</name>
    <name type="synonym">Magnaporthe poae</name>
    <dbReference type="NCBI Taxonomy" id="644358"/>
    <lineage>
        <taxon>Eukaryota</taxon>
        <taxon>Fungi</taxon>
        <taxon>Dikarya</taxon>
        <taxon>Ascomycota</taxon>
        <taxon>Pezizomycotina</taxon>
        <taxon>Sordariomycetes</taxon>
        <taxon>Sordariomycetidae</taxon>
        <taxon>Magnaporthales</taxon>
        <taxon>Magnaporthaceae</taxon>
        <taxon>Magnaporthiopsis</taxon>
    </lineage>
</organism>
<proteinExistence type="predicted"/>
<reference evidence="1" key="2">
    <citation type="submission" date="2011-03" db="EMBL/GenBank/DDBJ databases">
        <title>Annotation of Magnaporthe poae ATCC 64411.</title>
        <authorList>
            <person name="Ma L.-J."/>
            <person name="Dead R."/>
            <person name="Young S.K."/>
            <person name="Zeng Q."/>
            <person name="Gargeya S."/>
            <person name="Fitzgerald M."/>
            <person name="Haas B."/>
            <person name="Abouelleil A."/>
            <person name="Alvarado L."/>
            <person name="Arachchi H.M."/>
            <person name="Berlin A."/>
            <person name="Brown A."/>
            <person name="Chapman S.B."/>
            <person name="Chen Z."/>
            <person name="Dunbar C."/>
            <person name="Freedman E."/>
            <person name="Gearin G."/>
            <person name="Gellesch M."/>
            <person name="Goldberg J."/>
            <person name="Griggs A."/>
            <person name="Gujja S."/>
            <person name="Heiman D."/>
            <person name="Howarth C."/>
            <person name="Larson L."/>
            <person name="Lui A."/>
            <person name="MacDonald P.J.P."/>
            <person name="Mehta T."/>
            <person name="Montmayeur A."/>
            <person name="Murphy C."/>
            <person name="Neiman D."/>
            <person name="Pearson M."/>
            <person name="Priest M."/>
            <person name="Roberts A."/>
            <person name="Saif S."/>
            <person name="Shea T."/>
            <person name="Shenoy N."/>
            <person name="Sisk P."/>
            <person name="Stolte C."/>
            <person name="Sykes S."/>
            <person name="Yandava C."/>
            <person name="Wortman J."/>
            <person name="Nusbaum C."/>
            <person name="Birren B."/>
        </authorList>
    </citation>
    <scope>NUCLEOTIDE SEQUENCE</scope>
    <source>
        <strain evidence="1">ATCC 64411</strain>
    </source>
</reference>
<dbReference type="VEuPathDB" id="FungiDB:MAPG_07171"/>
<sequence>MAATAGTATATTPLRVDPEWAKVWEQIGSTPKPNFTNVWEVREAGNAMVGAIMARLPRHDGMLESKHRITSLDGTVLD</sequence>
<protein>
    <submittedName>
        <fullName evidence="1">Uncharacterized protein</fullName>
    </submittedName>
</protein>
<dbReference type="AlphaFoldDB" id="A0A0H2UCP2"/>
<gene>
    <name evidence="1" type="ORF">MAPG_07171</name>
</gene>
<reference evidence="1" key="1">
    <citation type="submission" date="2010-05" db="EMBL/GenBank/DDBJ databases">
        <title>The Genome Sequence of Magnaporthe poae strain ATCC 64411.</title>
        <authorList>
            <consortium name="The Broad Institute Genome Sequencing Platform"/>
            <consortium name="Broad Institute Genome Sequencing Center for Infectious Disease"/>
            <person name="Ma L.-J."/>
            <person name="Dead R."/>
            <person name="Young S."/>
            <person name="Zeng Q."/>
            <person name="Koehrsen M."/>
            <person name="Alvarado L."/>
            <person name="Berlin A."/>
            <person name="Chapman S.B."/>
            <person name="Chen Z."/>
            <person name="Freedman E."/>
            <person name="Gellesch M."/>
            <person name="Goldberg J."/>
            <person name="Griggs A."/>
            <person name="Gujja S."/>
            <person name="Heilman E.R."/>
            <person name="Heiman D."/>
            <person name="Hepburn T."/>
            <person name="Howarth C."/>
            <person name="Jen D."/>
            <person name="Larson L."/>
            <person name="Mehta T."/>
            <person name="Neiman D."/>
            <person name="Pearson M."/>
            <person name="Roberts A."/>
            <person name="Saif S."/>
            <person name="Shea T."/>
            <person name="Shenoy N."/>
            <person name="Sisk P."/>
            <person name="Stolte C."/>
            <person name="Sykes S."/>
            <person name="Walk T."/>
            <person name="White J."/>
            <person name="Yandava C."/>
            <person name="Haas B."/>
            <person name="Nusbaum C."/>
            <person name="Birren B."/>
        </authorList>
    </citation>
    <scope>NUCLEOTIDE SEQUENCE</scope>
    <source>
        <strain evidence="1">ATCC 64411</strain>
    </source>
</reference>
<dbReference type="EMBL" id="GL876971">
    <property type="protein sequence ID" value="KLU88184.1"/>
    <property type="molecule type" value="Genomic_DNA"/>
</dbReference>
<accession>A0A0H2UCP2</accession>